<protein>
    <submittedName>
        <fullName evidence="11">Cytochrome protein</fullName>
    </submittedName>
</protein>
<dbReference type="InterPro" id="IPR001128">
    <property type="entry name" value="Cyt_P450"/>
</dbReference>
<evidence type="ECO:0000313" key="11">
    <source>
        <dbReference type="EMBL" id="KAF2492514.1"/>
    </source>
</evidence>
<keyword evidence="10" id="KW-0812">Transmembrane</keyword>
<evidence type="ECO:0000313" key="12">
    <source>
        <dbReference type="Proteomes" id="UP000799750"/>
    </source>
</evidence>
<dbReference type="EMBL" id="MU004194">
    <property type="protein sequence ID" value="KAF2492514.1"/>
    <property type="molecule type" value="Genomic_DNA"/>
</dbReference>
<keyword evidence="5 9" id="KW-0560">Oxidoreductase</keyword>
<dbReference type="Proteomes" id="UP000799750">
    <property type="component" value="Unassembled WGS sequence"/>
</dbReference>
<keyword evidence="7 9" id="KW-0503">Monooxygenase</keyword>
<name>A0A6A6QKF0_9PEZI</name>
<evidence type="ECO:0000256" key="10">
    <source>
        <dbReference type="SAM" id="Phobius"/>
    </source>
</evidence>
<dbReference type="InterPro" id="IPR036396">
    <property type="entry name" value="Cyt_P450_sf"/>
</dbReference>
<comment type="cofactor">
    <cofactor evidence="1 8">
        <name>heme</name>
        <dbReference type="ChEBI" id="CHEBI:30413"/>
    </cofactor>
</comment>
<keyword evidence="4 8" id="KW-0479">Metal-binding</keyword>
<feature type="binding site" description="axial binding residue" evidence="8">
    <location>
        <position position="445"/>
    </location>
    <ligand>
        <name>heme</name>
        <dbReference type="ChEBI" id="CHEBI:30413"/>
    </ligand>
    <ligandPart>
        <name>Fe</name>
        <dbReference type="ChEBI" id="CHEBI:18248"/>
    </ligandPart>
</feature>
<dbReference type="PROSITE" id="PS00086">
    <property type="entry name" value="CYTOCHROME_P450"/>
    <property type="match status" value="1"/>
</dbReference>
<proteinExistence type="inferred from homology"/>
<evidence type="ECO:0000256" key="2">
    <source>
        <dbReference type="ARBA" id="ARBA00010617"/>
    </source>
</evidence>
<keyword evidence="12" id="KW-1185">Reference proteome</keyword>
<dbReference type="PANTHER" id="PTHR46206">
    <property type="entry name" value="CYTOCHROME P450"/>
    <property type="match status" value="1"/>
</dbReference>
<keyword evidence="10" id="KW-1133">Transmembrane helix</keyword>
<dbReference type="SUPFAM" id="SSF48264">
    <property type="entry name" value="Cytochrome P450"/>
    <property type="match status" value="1"/>
</dbReference>
<evidence type="ECO:0000256" key="9">
    <source>
        <dbReference type="RuleBase" id="RU000461"/>
    </source>
</evidence>
<comment type="similarity">
    <text evidence="2 9">Belongs to the cytochrome P450 family.</text>
</comment>
<feature type="transmembrane region" description="Helical" evidence="10">
    <location>
        <begin position="7"/>
        <end position="28"/>
    </location>
</feature>
<evidence type="ECO:0000256" key="4">
    <source>
        <dbReference type="ARBA" id="ARBA00022723"/>
    </source>
</evidence>
<dbReference type="OrthoDB" id="1844152at2759"/>
<evidence type="ECO:0000256" key="8">
    <source>
        <dbReference type="PIRSR" id="PIRSR602403-1"/>
    </source>
</evidence>
<dbReference type="InterPro" id="IPR017972">
    <property type="entry name" value="Cyt_P450_CS"/>
</dbReference>
<evidence type="ECO:0000256" key="7">
    <source>
        <dbReference type="ARBA" id="ARBA00023033"/>
    </source>
</evidence>
<dbReference type="PANTHER" id="PTHR46206:SF2">
    <property type="entry name" value="CYTOCHROME P450 MONOOXYGENASE AUSG-RELATED"/>
    <property type="match status" value="1"/>
</dbReference>
<reference evidence="11" key="1">
    <citation type="journal article" date="2020" name="Stud. Mycol.">
        <title>101 Dothideomycetes genomes: a test case for predicting lifestyles and emergence of pathogens.</title>
        <authorList>
            <person name="Haridas S."/>
            <person name="Albert R."/>
            <person name="Binder M."/>
            <person name="Bloem J."/>
            <person name="Labutti K."/>
            <person name="Salamov A."/>
            <person name="Andreopoulos B."/>
            <person name="Baker S."/>
            <person name="Barry K."/>
            <person name="Bills G."/>
            <person name="Bluhm B."/>
            <person name="Cannon C."/>
            <person name="Castanera R."/>
            <person name="Culley D."/>
            <person name="Daum C."/>
            <person name="Ezra D."/>
            <person name="Gonzalez J."/>
            <person name="Henrissat B."/>
            <person name="Kuo A."/>
            <person name="Liang C."/>
            <person name="Lipzen A."/>
            <person name="Lutzoni F."/>
            <person name="Magnuson J."/>
            <person name="Mondo S."/>
            <person name="Nolan M."/>
            <person name="Ohm R."/>
            <person name="Pangilinan J."/>
            <person name="Park H.-J."/>
            <person name="Ramirez L."/>
            <person name="Alfaro M."/>
            <person name="Sun H."/>
            <person name="Tritt A."/>
            <person name="Yoshinaga Y."/>
            <person name="Zwiers L.-H."/>
            <person name="Turgeon B."/>
            <person name="Goodwin S."/>
            <person name="Spatafora J."/>
            <person name="Crous P."/>
            <person name="Grigoriev I."/>
        </authorList>
    </citation>
    <scope>NUCLEOTIDE SEQUENCE</scope>
    <source>
        <strain evidence="11">CBS 269.34</strain>
    </source>
</reference>
<dbReference type="GO" id="GO:0005506">
    <property type="term" value="F:iron ion binding"/>
    <property type="evidence" value="ECO:0007669"/>
    <property type="project" value="InterPro"/>
</dbReference>
<evidence type="ECO:0000256" key="3">
    <source>
        <dbReference type="ARBA" id="ARBA00022617"/>
    </source>
</evidence>
<evidence type="ECO:0000256" key="1">
    <source>
        <dbReference type="ARBA" id="ARBA00001971"/>
    </source>
</evidence>
<dbReference type="CDD" id="cd11041">
    <property type="entry name" value="CYP503A1-like"/>
    <property type="match status" value="1"/>
</dbReference>
<dbReference type="Gene3D" id="1.10.630.10">
    <property type="entry name" value="Cytochrome P450"/>
    <property type="match status" value="1"/>
</dbReference>
<evidence type="ECO:0000256" key="6">
    <source>
        <dbReference type="ARBA" id="ARBA00023004"/>
    </source>
</evidence>
<dbReference type="GO" id="GO:0020037">
    <property type="term" value="F:heme binding"/>
    <property type="evidence" value="ECO:0007669"/>
    <property type="project" value="InterPro"/>
</dbReference>
<dbReference type="PRINTS" id="PR00465">
    <property type="entry name" value="EP450IV"/>
</dbReference>
<dbReference type="GO" id="GO:0004497">
    <property type="term" value="F:monooxygenase activity"/>
    <property type="evidence" value="ECO:0007669"/>
    <property type="project" value="UniProtKB-KW"/>
</dbReference>
<sequence length="509" mass="57516">MFIDTGVGLKAAIAVTAFVIILTLSIYFNDRPYAGFVRIGKDENSWKAKQRWLASAKDIMVEGLRSTKSPFQVMANCGPLILLPPVMMDEIRNDDRMTFKAWLKQHFFTTYPGFQGFKPAVDSNVFTDSVRIGLTQSLSHVTEILSPEASLTLEELFPFSTEWHEYQFDQAALKIIARLSTRIFIPALARNEEWLNIAVDYTVDFFTGAFVLRLCPPILRPIAHWFLPQTRKLRASIRTARRILEPELEARRRAQEKEREAGEPVTKPVDAIQWVQSVADAKGVYVDPVYAQLNYTLGAVHTTSVTFVNILYDLIAHPEYIELLRKEIHDVYQQTGKWDKLALGKLKLMDSFMKESSRLTPVTMLPVNRVAEETVTLSDGTVIPKGATLGVPTLRSVDPSVFPDPFKFDGHRFLNLSQEPGGATKYQFVSTSNDSIVFGHGKHACPGRFFASNEIKIILVHLLTKYDVKFSDGVTERPVPMHMGADLIPNPDMKILIKSRVDETGKFQF</sequence>
<gene>
    <name evidence="11" type="ORF">BU16DRAFT_467870</name>
</gene>
<dbReference type="AlphaFoldDB" id="A0A6A6QKF0"/>
<organism evidence="11 12">
    <name type="scientific">Lophium mytilinum</name>
    <dbReference type="NCBI Taxonomy" id="390894"/>
    <lineage>
        <taxon>Eukaryota</taxon>
        <taxon>Fungi</taxon>
        <taxon>Dikarya</taxon>
        <taxon>Ascomycota</taxon>
        <taxon>Pezizomycotina</taxon>
        <taxon>Dothideomycetes</taxon>
        <taxon>Pleosporomycetidae</taxon>
        <taxon>Mytilinidiales</taxon>
        <taxon>Mytilinidiaceae</taxon>
        <taxon>Lophium</taxon>
    </lineage>
</organism>
<keyword evidence="10" id="KW-0472">Membrane</keyword>
<evidence type="ECO:0000256" key="5">
    <source>
        <dbReference type="ARBA" id="ARBA00023002"/>
    </source>
</evidence>
<keyword evidence="6 8" id="KW-0408">Iron</keyword>
<keyword evidence="3 8" id="KW-0349">Heme</keyword>
<accession>A0A6A6QKF0</accession>
<dbReference type="GO" id="GO:0016705">
    <property type="term" value="F:oxidoreductase activity, acting on paired donors, with incorporation or reduction of molecular oxygen"/>
    <property type="evidence" value="ECO:0007669"/>
    <property type="project" value="InterPro"/>
</dbReference>
<dbReference type="Pfam" id="PF00067">
    <property type="entry name" value="p450"/>
    <property type="match status" value="1"/>
</dbReference>
<dbReference type="InterPro" id="IPR002403">
    <property type="entry name" value="Cyt_P450_E_grp-IV"/>
</dbReference>